<feature type="compositionally biased region" description="Basic and acidic residues" evidence="2">
    <location>
        <begin position="868"/>
        <end position="890"/>
    </location>
</feature>
<evidence type="ECO:0000256" key="1">
    <source>
        <dbReference type="SAM" id="Coils"/>
    </source>
</evidence>
<feature type="compositionally biased region" description="Basic and acidic residues" evidence="2">
    <location>
        <begin position="706"/>
        <end position="720"/>
    </location>
</feature>
<keyword evidence="1" id="KW-0175">Coiled coil</keyword>
<accession>A0AA38I734</accession>
<organism evidence="4 5">
    <name type="scientific">Zophobas morio</name>
    <dbReference type="NCBI Taxonomy" id="2755281"/>
    <lineage>
        <taxon>Eukaryota</taxon>
        <taxon>Metazoa</taxon>
        <taxon>Ecdysozoa</taxon>
        <taxon>Arthropoda</taxon>
        <taxon>Hexapoda</taxon>
        <taxon>Insecta</taxon>
        <taxon>Pterygota</taxon>
        <taxon>Neoptera</taxon>
        <taxon>Endopterygota</taxon>
        <taxon>Coleoptera</taxon>
        <taxon>Polyphaga</taxon>
        <taxon>Cucujiformia</taxon>
        <taxon>Tenebrionidae</taxon>
        <taxon>Zophobas</taxon>
    </lineage>
</organism>
<feature type="compositionally biased region" description="Polar residues" evidence="2">
    <location>
        <begin position="210"/>
        <end position="225"/>
    </location>
</feature>
<feature type="region of interest" description="Disordered" evidence="2">
    <location>
        <begin position="271"/>
        <end position="491"/>
    </location>
</feature>
<evidence type="ECO:0000259" key="3">
    <source>
        <dbReference type="Pfam" id="PF15255"/>
    </source>
</evidence>
<feature type="region of interest" description="Disordered" evidence="2">
    <location>
        <begin position="954"/>
        <end position="978"/>
    </location>
</feature>
<dbReference type="InterPro" id="IPR029341">
    <property type="entry name" value="FAM21/CAPZIP"/>
</dbReference>
<dbReference type="AlphaFoldDB" id="A0AA38I734"/>
<gene>
    <name evidence="4" type="ORF">Zmor_016670</name>
</gene>
<feature type="compositionally biased region" description="Basic and acidic residues" evidence="2">
    <location>
        <begin position="349"/>
        <end position="358"/>
    </location>
</feature>
<feature type="compositionally biased region" description="Polar residues" evidence="2">
    <location>
        <begin position="238"/>
        <end position="252"/>
    </location>
</feature>
<dbReference type="Pfam" id="PF15255">
    <property type="entry name" value="CAP-ZIP_m"/>
    <property type="match status" value="1"/>
</dbReference>
<feature type="compositionally biased region" description="Basic and acidic residues" evidence="2">
    <location>
        <begin position="828"/>
        <end position="849"/>
    </location>
</feature>
<feature type="region of interest" description="Disordered" evidence="2">
    <location>
        <begin position="697"/>
        <end position="853"/>
    </location>
</feature>
<feature type="compositionally biased region" description="Polar residues" evidence="2">
    <location>
        <begin position="551"/>
        <end position="575"/>
    </location>
</feature>
<feature type="compositionally biased region" description="Acidic residues" evidence="2">
    <location>
        <begin position="896"/>
        <end position="905"/>
    </location>
</feature>
<feature type="region of interest" description="Disordered" evidence="2">
    <location>
        <begin position="589"/>
        <end position="683"/>
    </location>
</feature>
<feature type="compositionally biased region" description="Polar residues" evidence="2">
    <location>
        <begin position="807"/>
        <end position="825"/>
    </location>
</feature>
<evidence type="ECO:0000313" key="5">
    <source>
        <dbReference type="Proteomes" id="UP001168821"/>
    </source>
</evidence>
<feature type="region of interest" description="Disordered" evidence="2">
    <location>
        <begin position="180"/>
        <end position="252"/>
    </location>
</feature>
<evidence type="ECO:0000313" key="4">
    <source>
        <dbReference type="EMBL" id="KAJ3650580.1"/>
    </source>
</evidence>
<keyword evidence="5" id="KW-1185">Reference proteome</keyword>
<protein>
    <recommendedName>
        <fullName evidence="3">FAM21/CAPZIP domain-containing protein</fullName>
    </recommendedName>
</protein>
<dbReference type="EMBL" id="JALNTZ010000005">
    <property type="protein sequence ID" value="KAJ3650580.1"/>
    <property type="molecule type" value="Genomic_DNA"/>
</dbReference>
<proteinExistence type="predicted"/>
<feature type="compositionally biased region" description="Basic and acidic residues" evidence="2">
    <location>
        <begin position="226"/>
        <end position="237"/>
    </location>
</feature>
<name>A0AA38I734_9CUCU</name>
<feature type="region of interest" description="Disordered" evidence="2">
    <location>
        <begin position="504"/>
        <end position="576"/>
    </location>
</feature>
<sequence length="978" mass="110213">MSTNKPWDRPWSMDEIIENSDKWSIAGDVALLNTLKAFADNLLTRTTEINGNLQNLTNTLDQTSLQLNIAQNEFQSLRNTQFIESRVYEDDESLPQPDVENKTKVEEKNDHTEDIRLAALKGLEVLDEYFDKVEVSVSDSEDDDIDLPNYVLRPKDLYIQRPLPYVIGSADWHKNWHVGLEDSSSDSETEKVSDKFSESDSESDLPIIQDRSQIKGTSDTSSELDFSQKIEPKHKDFFNSSDSENSVQAPVSNKSFAEQLAAKLGHVVSQEFEEPEVNRRPIQNQTTNYGDIFFDEPPPLDEPKGPFSRGRGLFDDDDDDDISITKPPNESPKLSKTKGLFDEESDEDIFSKKTKPEKQPLFNEEPPALDEKKKPVGGVSIFGGGNLFDKKLLRRQQSSDDDEEAEKEHTETSSKKVNLFDDDSLGGSSKTVKTEENSRRKVNLFDSDEETNNLFNDDEKPEKPSPVKLFADNEPPKENPQVQPEKKISLFDDDDDLFKDDLFSSNTKKSFTSGLFDDIPGDDLFSSKPEEKPKLSGSLFDDVVIPDDKNSINVDNTDNTNSADPPRLFSNNLQEVTDGDKVVDETDFFKPNLKFDNKPKLSLFDSPPPEPDDLFGELPPKTDFRPNLPLFDPSPPPDDDWDTKSDNLSEPEDFTQDFETPTPKTNLFSEEPPALDFEPGLKKPGKLKHNLNINVGALMPGFVPPKRPEKKSDKEVRTSEDDVTPTSTRVAVTSPRKVAPASFDDADKVQVLQSVTKDRARVPLNRRPSTRRGRKAALEKSSSDFKLDNEQEVAKNIPKPETEDKQPNSFLEQLQSSLDAKTKPSSLFDEHIPQPKIEDKPPSDTKNSHLEVTTSLFDEVKTEDFFETSKRADSLFDTPEKVPKPVKADSSKTNIFDEEDDDDDLFSVKKPISQAKTKKSLFDDNEDDDDDIFKSFSSASVTKTESRIAKEKKVPKVSSVKKLENTQPDDDPLSALLK</sequence>
<feature type="compositionally biased region" description="Basic and acidic residues" evidence="2">
    <location>
        <begin position="188"/>
        <end position="198"/>
    </location>
</feature>
<evidence type="ECO:0000256" key="2">
    <source>
        <dbReference type="SAM" id="MobiDB-lite"/>
    </source>
</evidence>
<feature type="compositionally biased region" description="Basic and acidic residues" evidence="2">
    <location>
        <begin position="776"/>
        <end position="806"/>
    </location>
</feature>
<dbReference type="Proteomes" id="UP001168821">
    <property type="component" value="Unassembled WGS sequence"/>
</dbReference>
<feature type="region of interest" description="Disordered" evidence="2">
    <location>
        <begin position="868"/>
        <end position="910"/>
    </location>
</feature>
<feature type="compositionally biased region" description="Polar residues" evidence="2">
    <location>
        <begin position="657"/>
        <end position="668"/>
    </location>
</feature>
<reference evidence="4" key="1">
    <citation type="journal article" date="2023" name="G3 (Bethesda)">
        <title>Whole genome assemblies of Zophobas morio and Tenebrio molitor.</title>
        <authorList>
            <person name="Kaur S."/>
            <person name="Stinson S.A."/>
            <person name="diCenzo G.C."/>
        </authorList>
    </citation>
    <scope>NUCLEOTIDE SEQUENCE</scope>
    <source>
        <strain evidence="4">QUZm001</strain>
    </source>
</reference>
<comment type="caution">
    <text evidence="4">The sequence shown here is derived from an EMBL/GenBank/DDBJ whole genome shotgun (WGS) entry which is preliminary data.</text>
</comment>
<feature type="compositionally biased region" description="Basic and acidic residues" evidence="2">
    <location>
        <begin position="589"/>
        <end position="599"/>
    </location>
</feature>
<feature type="domain" description="FAM21/CAPZIP" evidence="3">
    <location>
        <begin position="685"/>
        <end position="799"/>
    </location>
</feature>
<feature type="coiled-coil region" evidence="1">
    <location>
        <begin position="53"/>
        <end position="80"/>
    </location>
</feature>